<gene>
    <name evidence="2" type="ORF">HNQ66_001902</name>
</gene>
<feature type="transmembrane region" description="Helical" evidence="1">
    <location>
        <begin position="147"/>
        <end position="166"/>
    </location>
</feature>
<dbReference type="RefSeq" id="WP_184143434.1">
    <property type="nucleotide sequence ID" value="NZ_JACHIK010000005.1"/>
</dbReference>
<feature type="transmembrane region" description="Helical" evidence="1">
    <location>
        <begin position="330"/>
        <end position="349"/>
    </location>
</feature>
<sequence>MQTLKSVLDGAAGEGLLSPEQAARLLPYMEARGVGLAVPAAGAALDIARPAEAEVIAPVEDTEAPRFIRGFHDVLITIGLCIAMAGVWGVGSLFGVLPAVIVLAEILVRRQRLALPAVALTLIFAHWIFMTSIVLLEDRLGPDAEPMLRFVLTMLPFTLLMGPFYLRYRIPLALSLWIVSLAGIALGLVFLGLSRVSGQGDFILAHPSASAAIFLAGALALFTVAMRYDLSDRFRVTRRSDVAFWLHLATAPALLYAMLALVFLRDFNDDALFSAEKGLPDALIVIAIVAVFMTIGLVIDRRAFVTSGLVSLGMATASMLRNTAAGPETYVFVTLLIVGLVVLTIGVGWPHFRRWAVTPLPLALKEKLPPLR</sequence>
<dbReference type="Proteomes" id="UP000535406">
    <property type="component" value="Unassembled WGS sequence"/>
</dbReference>
<comment type="caution">
    <text evidence="2">The sequence shown here is derived from an EMBL/GenBank/DDBJ whole genome shotgun (WGS) entry which is preliminary data.</text>
</comment>
<dbReference type="AlphaFoldDB" id="A0A7W7YUB7"/>
<feature type="transmembrane region" description="Helical" evidence="1">
    <location>
        <begin position="304"/>
        <end position="324"/>
    </location>
</feature>
<evidence type="ECO:0000313" key="3">
    <source>
        <dbReference type="Proteomes" id="UP000535406"/>
    </source>
</evidence>
<feature type="transmembrane region" description="Helical" evidence="1">
    <location>
        <begin position="74"/>
        <end position="101"/>
    </location>
</feature>
<feature type="transmembrane region" description="Helical" evidence="1">
    <location>
        <begin position="113"/>
        <end position="135"/>
    </location>
</feature>
<protein>
    <submittedName>
        <fullName evidence="2">Uncharacterized protein</fullName>
    </submittedName>
</protein>
<evidence type="ECO:0000313" key="2">
    <source>
        <dbReference type="EMBL" id="MBB5042506.1"/>
    </source>
</evidence>
<name>A0A7W7YUB7_9HYPH</name>
<reference evidence="2 3" key="1">
    <citation type="submission" date="2020-08" db="EMBL/GenBank/DDBJ databases">
        <title>Genomic Encyclopedia of Type Strains, Phase IV (KMG-IV): sequencing the most valuable type-strain genomes for metagenomic binning, comparative biology and taxonomic classification.</title>
        <authorList>
            <person name="Goeker M."/>
        </authorList>
    </citation>
    <scope>NUCLEOTIDE SEQUENCE [LARGE SCALE GENOMIC DNA]</scope>
    <source>
        <strain evidence="2 3">DSM 21319</strain>
    </source>
</reference>
<keyword evidence="1" id="KW-0472">Membrane</keyword>
<accession>A0A7W7YUB7</accession>
<feature type="transmembrane region" description="Helical" evidence="1">
    <location>
        <begin position="242"/>
        <end position="262"/>
    </location>
</feature>
<feature type="transmembrane region" description="Helical" evidence="1">
    <location>
        <begin position="211"/>
        <end position="230"/>
    </location>
</feature>
<evidence type="ECO:0000256" key="1">
    <source>
        <dbReference type="SAM" id="Phobius"/>
    </source>
</evidence>
<proteinExistence type="predicted"/>
<feature type="transmembrane region" description="Helical" evidence="1">
    <location>
        <begin position="282"/>
        <end position="299"/>
    </location>
</feature>
<keyword evidence="3" id="KW-1185">Reference proteome</keyword>
<organism evidence="2 3">
    <name type="scientific">Shinella fusca</name>
    <dbReference type="NCBI Taxonomy" id="544480"/>
    <lineage>
        <taxon>Bacteria</taxon>
        <taxon>Pseudomonadati</taxon>
        <taxon>Pseudomonadota</taxon>
        <taxon>Alphaproteobacteria</taxon>
        <taxon>Hyphomicrobiales</taxon>
        <taxon>Rhizobiaceae</taxon>
        <taxon>Shinella</taxon>
    </lineage>
</organism>
<feature type="transmembrane region" description="Helical" evidence="1">
    <location>
        <begin position="173"/>
        <end position="191"/>
    </location>
</feature>
<dbReference type="EMBL" id="JACHIK010000005">
    <property type="protein sequence ID" value="MBB5042506.1"/>
    <property type="molecule type" value="Genomic_DNA"/>
</dbReference>
<keyword evidence="1" id="KW-1133">Transmembrane helix</keyword>
<keyword evidence="1" id="KW-0812">Transmembrane</keyword>